<accession>A0AAW3WR84</accession>
<dbReference type="AlphaFoldDB" id="A0AAW3WR84"/>
<evidence type="ECO:0000313" key="4">
    <source>
        <dbReference type="Proteomes" id="UP000659084"/>
    </source>
</evidence>
<dbReference type="GO" id="GO:0006310">
    <property type="term" value="P:DNA recombination"/>
    <property type="evidence" value="ECO:0007669"/>
    <property type="project" value="TreeGrafter"/>
</dbReference>
<dbReference type="EMBL" id="JACNYO010000013">
    <property type="protein sequence ID" value="MBC3213306.1"/>
    <property type="molecule type" value="Genomic_DNA"/>
</dbReference>
<evidence type="ECO:0000259" key="2">
    <source>
        <dbReference type="Pfam" id="PF04754"/>
    </source>
</evidence>
<dbReference type="InterPro" id="IPR051699">
    <property type="entry name" value="Rpn/YhgA-like_nuclease"/>
</dbReference>
<dbReference type="PANTHER" id="PTHR34611:SF4">
    <property type="entry name" value="RECOMBINATION-PROMOTING NUCLEASE PSLT051"/>
    <property type="match status" value="1"/>
</dbReference>
<dbReference type="Pfam" id="PF04754">
    <property type="entry name" value="Transposase_31"/>
    <property type="match status" value="1"/>
</dbReference>
<comment type="caution">
    <text evidence="3">The sequence shown here is derived from an EMBL/GenBank/DDBJ whole genome shotgun (WGS) entry which is preliminary data.</text>
</comment>
<dbReference type="GO" id="GO:1990238">
    <property type="term" value="F:double-stranded DNA endonuclease activity"/>
    <property type="evidence" value="ECO:0007669"/>
    <property type="project" value="TreeGrafter"/>
</dbReference>
<protein>
    <submittedName>
        <fullName evidence="3">Rpn family recombination-promoting nuclease/putative transposase</fullName>
    </submittedName>
</protein>
<evidence type="ECO:0000256" key="1">
    <source>
        <dbReference type="ARBA" id="ARBA00009787"/>
    </source>
</evidence>
<sequence length="310" mass="35605">MKKTTSVSHDAVFKKFLTNPDTARDFLELHLPSVLLQYCDLSTLKLESGSFIESNLRASYSDVLYSLRTERGDAYVYVLIEHQSSPDKHMAFRLIRYAIAAMQRHLDTGHDQLPLVIPTLFYHGQVTPYPYSMSWLEEFSEPDLARQLYAGHFPLVDVTVIPDDDIMQHRRMATLELLQKHVRQRDLFEIKERLVTLLSFGYTTNEQLISLVNYMLQVGNTTEPDKLIRELARRTPWHEEELMTIAEYLEQKGFKKGMEQGIEQGIEKGMEQARATVLNIASAMLADGFDRAVVMKLTGLSADDLAQLHH</sequence>
<dbReference type="InterPro" id="IPR006842">
    <property type="entry name" value="Transposase_31"/>
</dbReference>
<proteinExistence type="inferred from homology"/>
<comment type="similarity">
    <text evidence="1">Belongs to the Rpn/YhgA-like nuclease family.</text>
</comment>
<organism evidence="3 4">
    <name type="scientific">Serratia fonticola</name>
    <dbReference type="NCBI Taxonomy" id="47917"/>
    <lineage>
        <taxon>Bacteria</taxon>
        <taxon>Pseudomonadati</taxon>
        <taxon>Pseudomonadota</taxon>
        <taxon>Gammaproteobacteria</taxon>
        <taxon>Enterobacterales</taxon>
        <taxon>Yersiniaceae</taxon>
        <taxon>Serratia</taxon>
    </lineage>
</organism>
<dbReference type="PANTHER" id="PTHR34611">
    <property type="match status" value="1"/>
</dbReference>
<dbReference type="InterPro" id="IPR010106">
    <property type="entry name" value="RpnA"/>
</dbReference>
<feature type="domain" description="Transposase (putative) YhgA-like" evidence="2">
    <location>
        <begin position="8"/>
        <end position="208"/>
    </location>
</feature>
<reference evidence="3" key="1">
    <citation type="submission" date="2020-08" db="EMBL/GenBank/DDBJ databases">
        <title>Food and environmental bacterial isolates.</title>
        <authorList>
            <person name="Richter L."/>
            <person name="Du Plessis E.M."/>
            <person name="Duvenage S."/>
            <person name="Allam M."/>
            <person name="Korsten L."/>
        </authorList>
    </citation>
    <scope>NUCLEOTIDE SEQUENCE</scope>
    <source>
        <strain evidence="3">UPMP2127</strain>
    </source>
</reference>
<dbReference type="Proteomes" id="UP000659084">
    <property type="component" value="Unassembled WGS sequence"/>
</dbReference>
<dbReference type="NCBIfam" id="TIGR01784">
    <property type="entry name" value="T_den_put_tspse"/>
    <property type="match status" value="1"/>
</dbReference>
<name>A0AAW3WR84_SERFO</name>
<gene>
    <name evidence="3" type="ORF">H8J20_14240</name>
</gene>
<evidence type="ECO:0000313" key="3">
    <source>
        <dbReference type="EMBL" id="MBC3213306.1"/>
    </source>
</evidence>